<feature type="region of interest" description="Disordered" evidence="1">
    <location>
        <begin position="116"/>
        <end position="135"/>
    </location>
</feature>
<feature type="compositionally biased region" description="Basic and acidic residues" evidence="1">
    <location>
        <begin position="91"/>
        <end position="103"/>
    </location>
</feature>
<feature type="region of interest" description="Disordered" evidence="1">
    <location>
        <begin position="82"/>
        <end position="110"/>
    </location>
</feature>
<dbReference type="AlphaFoldDB" id="A0A6H5J4C2"/>
<sequence length="147" mass="16557">MDRRPLWPGPDPGRRQLRKDHVLPPYVEFSRIRRAPVGSARSENRREQLGQVRAGRQAARQGLRTLVGLDDRSQRRHVLQHGHEGLGLVLGHEKGVHTPESGRRGRQQHLARLSQRHTNGPRGGSESLGAVQPTAHVSVRLLEQERS</sequence>
<dbReference type="Proteomes" id="UP000479190">
    <property type="component" value="Unassembled WGS sequence"/>
</dbReference>
<feature type="region of interest" description="Disordered" evidence="1">
    <location>
        <begin position="37"/>
        <end position="58"/>
    </location>
</feature>
<dbReference type="EMBL" id="CADCXV010001460">
    <property type="protein sequence ID" value="CAB0044506.1"/>
    <property type="molecule type" value="Genomic_DNA"/>
</dbReference>
<accession>A0A6H5J4C2</accession>
<organism evidence="2 3">
    <name type="scientific">Trichogramma brassicae</name>
    <dbReference type="NCBI Taxonomy" id="86971"/>
    <lineage>
        <taxon>Eukaryota</taxon>
        <taxon>Metazoa</taxon>
        <taxon>Ecdysozoa</taxon>
        <taxon>Arthropoda</taxon>
        <taxon>Hexapoda</taxon>
        <taxon>Insecta</taxon>
        <taxon>Pterygota</taxon>
        <taxon>Neoptera</taxon>
        <taxon>Endopterygota</taxon>
        <taxon>Hymenoptera</taxon>
        <taxon>Apocrita</taxon>
        <taxon>Proctotrupomorpha</taxon>
        <taxon>Chalcidoidea</taxon>
        <taxon>Trichogrammatidae</taxon>
        <taxon>Trichogramma</taxon>
    </lineage>
</organism>
<evidence type="ECO:0000313" key="2">
    <source>
        <dbReference type="EMBL" id="CAB0044506.1"/>
    </source>
</evidence>
<proteinExistence type="predicted"/>
<reference evidence="2 3" key="1">
    <citation type="submission" date="2020-02" db="EMBL/GenBank/DDBJ databases">
        <authorList>
            <person name="Ferguson B K."/>
        </authorList>
    </citation>
    <scope>NUCLEOTIDE SEQUENCE [LARGE SCALE GENOMIC DNA]</scope>
</reference>
<protein>
    <submittedName>
        <fullName evidence="2">Uncharacterized protein</fullName>
    </submittedName>
</protein>
<name>A0A6H5J4C2_9HYME</name>
<keyword evidence="3" id="KW-1185">Reference proteome</keyword>
<evidence type="ECO:0000313" key="3">
    <source>
        <dbReference type="Proteomes" id="UP000479190"/>
    </source>
</evidence>
<evidence type="ECO:0000256" key="1">
    <source>
        <dbReference type="SAM" id="MobiDB-lite"/>
    </source>
</evidence>
<gene>
    <name evidence="2" type="ORF">TBRA_LOCUS16094</name>
</gene>